<evidence type="ECO:0000259" key="1">
    <source>
        <dbReference type="Pfam" id="PF02994"/>
    </source>
</evidence>
<accession>A0A7J8CRT4</accession>
<dbReference type="Gene3D" id="3.30.70.1820">
    <property type="entry name" value="L1 transposable element, RRM domain"/>
    <property type="match status" value="1"/>
</dbReference>
<evidence type="ECO:0000313" key="4">
    <source>
        <dbReference type="Proteomes" id="UP000550707"/>
    </source>
</evidence>
<reference evidence="3 4" key="1">
    <citation type="journal article" date="2020" name="Nature">
        <title>Six reference-quality genomes reveal evolution of bat adaptations.</title>
        <authorList>
            <person name="Jebb D."/>
            <person name="Huang Z."/>
            <person name="Pippel M."/>
            <person name="Hughes G.M."/>
            <person name="Lavrichenko K."/>
            <person name="Devanna P."/>
            <person name="Winkler S."/>
            <person name="Jermiin L.S."/>
            <person name="Skirmuntt E.C."/>
            <person name="Katzourakis A."/>
            <person name="Burkitt-Gray L."/>
            <person name="Ray D.A."/>
            <person name="Sullivan K.A.M."/>
            <person name="Roscito J.G."/>
            <person name="Kirilenko B.M."/>
            <person name="Davalos L.M."/>
            <person name="Corthals A.P."/>
            <person name="Power M.L."/>
            <person name="Jones G."/>
            <person name="Ransome R.D."/>
            <person name="Dechmann D.K.N."/>
            <person name="Locatelli A.G."/>
            <person name="Puechmaille S.J."/>
            <person name="Fedrigo O."/>
            <person name="Jarvis E.D."/>
            <person name="Hiller M."/>
            <person name="Vernes S.C."/>
            <person name="Myers E.W."/>
            <person name="Teeling E.C."/>
        </authorList>
    </citation>
    <scope>NUCLEOTIDE SEQUENCE [LARGE SCALE GENOMIC DNA]</scope>
    <source>
        <strain evidence="3">MMolMol1</strain>
        <tissue evidence="3">Muscle</tissue>
    </source>
</reference>
<dbReference type="InterPro" id="IPR035300">
    <property type="entry name" value="L1_dsRBD"/>
</dbReference>
<gene>
    <name evidence="3" type="ORF">HJG59_009775</name>
</gene>
<dbReference type="InParanoid" id="A0A7J8CRT4"/>
<keyword evidence="4" id="KW-1185">Reference proteome</keyword>
<dbReference type="InterPro" id="IPR004244">
    <property type="entry name" value="Transposase_22"/>
</dbReference>
<dbReference type="InterPro" id="IPR043636">
    <property type="entry name" value="L1_RRM_dom"/>
</dbReference>
<evidence type="ECO:0000313" key="3">
    <source>
        <dbReference type="EMBL" id="KAF6413581.1"/>
    </source>
</evidence>
<name>A0A7J8CRT4_MOLMO</name>
<sequence>MTENFHNLVKKKVTQVQEAQRVLIKMNPKTSTQKHIIIKMTNVKDQERILKAARERQKVTYKGVPIKLTAYFSTETLQARRDWQEVLKVMKSKGFNPRLFYPARLSFKIEDSPGWFGSAVRASACGPERPGSVPAKGTYFGCSLSPALVGRAVAATQCVPFTSMFLSLCLFLSLPPTLSVQKMEQCPRVRIKK</sequence>
<dbReference type="InterPro" id="IPR042566">
    <property type="entry name" value="L1_C"/>
</dbReference>
<dbReference type="Gene3D" id="3.30.250.20">
    <property type="entry name" value="L1 transposable element, C-terminal domain"/>
    <property type="match status" value="1"/>
</dbReference>
<feature type="domain" description="L1 transposable element dsRBD-like" evidence="2">
    <location>
        <begin position="75"/>
        <end position="110"/>
    </location>
</feature>
<feature type="domain" description="L1 transposable element RRM" evidence="1">
    <location>
        <begin position="2"/>
        <end position="70"/>
    </location>
</feature>
<dbReference type="EMBL" id="JACASF010000020">
    <property type="protein sequence ID" value="KAF6413581.1"/>
    <property type="molecule type" value="Genomic_DNA"/>
</dbReference>
<proteinExistence type="predicted"/>
<dbReference type="AlphaFoldDB" id="A0A7J8CRT4"/>
<evidence type="ECO:0008006" key="5">
    <source>
        <dbReference type="Google" id="ProtNLM"/>
    </source>
</evidence>
<dbReference type="Proteomes" id="UP000550707">
    <property type="component" value="Unassembled WGS sequence"/>
</dbReference>
<comment type="caution">
    <text evidence="3">The sequence shown here is derived from an EMBL/GenBank/DDBJ whole genome shotgun (WGS) entry which is preliminary data.</text>
</comment>
<evidence type="ECO:0000259" key="2">
    <source>
        <dbReference type="Pfam" id="PF17490"/>
    </source>
</evidence>
<organism evidence="3 4">
    <name type="scientific">Molossus molossus</name>
    <name type="common">Pallas' mastiff bat</name>
    <name type="synonym">Vespertilio molossus</name>
    <dbReference type="NCBI Taxonomy" id="27622"/>
    <lineage>
        <taxon>Eukaryota</taxon>
        <taxon>Metazoa</taxon>
        <taxon>Chordata</taxon>
        <taxon>Craniata</taxon>
        <taxon>Vertebrata</taxon>
        <taxon>Euteleostomi</taxon>
        <taxon>Mammalia</taxon>
        <taxon>Eutheria</taxon>
        <taxon>Laurasiatheria</taxon>
        <taxon>Chiroptera</taxon>
        <taxon>Yangochiroptera</taxon>
        <taxon>Molossidae</taxon>
        <taxon>Molossus</taxon>
    </lineage>
</organism>
<dbReference type="PANTHER" id="PTHR11505">
    <property type="entry name" value="L1 TRANSPOSABLE ELEMENT-RELATED"/>
    <property type="match status" value="1"/>
</dbReference>
<dbReference type="Pfam" id="PF02994">
    <property type="entry name" value="Transposase_22"/>
    <property type="match status" value="1"/>
</dbReference>
<protein>
    <recommendedName>
        <fullName evidence="5">L1 transposable element RRM domain-containing protein</fullName>
    </recommendedName>
</protein>
<dbReference type="Pfam" id="PF17490">
    <property type="entry name" value="Tnp_22_dsRBD"/>
    <property type="match status" value="1"/>
</dbReference>